<evidence type="ECO:0000313" key="2">
    <source>
        <dbReference type="EMBL" id="MFD2830998.1"/>
    </source>
</evidence>
<reference evidence="3" key="1">
    <citation type="journal article" date="2019" name="Int. J. Syst. Evol. Microbiol.">
        <title>The Global Catalogue of Microorganisms (GCM) 10K type strain sequencing project: providing services to taxonomists for standard genome sequencing and annotation.</title>
        <authorList>
            <consortium name="The Broad Institute Genomics Platform"/>
            <consortium name="The Broad Institute Genome Sequencing Center for Infectious Disease"/>
            <person name="Wu L."/>
            <person name="Ma J."/>
        </authorList>
    </citation>
    <scope>NUCLEOTIDE SEQUENCE [LARGE SCALE GENOMIC DNA]</scope>
    <source>
        <strain evidence="3">KCTC 33575</strain>
    </source>
</reference>
<feature type="transmembrane region" description="Helical" evidence="1">
    <location>
        <begin position="86"/>
        <end position="110"/>
    </location>
</feature>
<keyword evidence="1" id="KW-0472">Membrane</keyword>
<dbReference type="RefSeq" id="WP_377774562.1">
    <property type="nucleotide sequence ID" value="NZ_JBHUOQ010000004.1"/>
</dbReference>
<feature type="transmembrane region" description="Helical" evidence="1">
    <location>
        <begin position="116"/>
        <end position="135"/>
    </location>
</feature>
<protein>
    <recommendedName>
        <fullName evidence="4">Membrane protein YkvI</fullName>
    </recommendedName>
</protein>
<keyword evidence="1" id="KW-0812">Transmembrane</keyword>
<name>A0ABW5X0Q6_9STAP</name>
<dbReference type="PANTHER" id="PTHR37814">
    <property type="entry name" value="CONSERVED MEMBRANE PROTEIN"/>
    <property type="match status" value="1"/>
</dbReference>
<feature type="transmembrane region" description="Helical" evidence="1">
    <location>
        <begin position="37"/>
        <end position="56"/>
    </location>
</feature>
<feature type="transmembrane region" description="Helical" evidence="1">
    <location>
        <begin position="326"/>
        <end position="347"/>
    </location>
</feature>
<dbReference type="EMBL" id="JBHUOQ010000004">
    <property type="protein sequence ID" value="MFD2830998.1"/>
    <property type="molecule type" value="Genomic_DNA"/>
</dbReference>
<dbReference type="PANTHER" id="PTHR37814:SF1">
    <property type="entry name" value="MEMBRANE PROTEIN"/>
    <property type="match status" value="1"/>
</dbReference>
<feature type="transmembrane region" description="Helical" evidence="1">
    <location>
        <begin position="262"/>
        <end position="289"/>
    </location>
</feature>
<dbReference type="InterPro" id="IPR038728">
    <property type="entry name" value="YkvI-like"/>
</dbReference>
<evidence type="ECO:0008006" key="4">
    <source>
        <dbReference type="Google" id="ProtNLM"/>
    </source>
</evidence>
<comment type="caution">
    <text evidence="2">The sequence shown here is derived from an EMBL/GenBank/DDBJ whole genome shotgun (WGS) entry which is preliminary data.</text>
</comment>
<dbReference type="Proteomes" id="UP001597519">
    <property type="component" value="Unassembled WGS sequence"/>
</dbReference>
<evidence type="ECO:0000256" key="1">
    <source>
        <dbReference type="SAM" id="Phobius"/>
    </source>
</evidence>
<keyword evidence="1" id="KW-1133">Transmembrane helix</keyword>
<feature type="transmembrane region" description="Helical" evidence="1">
    <location>
        <begin position="142"/>
        <end position="165"/>
    </location>
</feature>
<keyword evidence="3" id="KW-1185">Reference proteome</keyword>
<gene>
    <name evidence="2" type="ORF">ACFSX4_11035</name>
</gene>
<evidence type="ECO:0000313" key="3">
    <source>
        <dbReference type="Proteomes" id="UP001597519"/>
    </source>
</evidence>
<feature type="transmembrane region" description="Helical" evidence="1">
    <location>
        <begin position="185"/>
        <end position="211"/>
    </location>
</feature>
<feature type="transmembrane region" description="Helical" evidence="1">
    <location>
        <begin position="223"/>
        <end position="242"/>
    </location>
</feature>
<sequence length="357" mass="39028">MSSDHKDEIKIGFAYVGVVLGAGFSTGQEILQFFSNFGTMSYAAVILSAVVIMFIGRQAAKLGNRMDAESHLEPIKLLFGSTLGKIIDYVLVFFLYGVMVIMLAGGGSAFEESFGIPSWIGSFIMMIAMVITLMLDFDKILTALGAVTPFLVIIVMIIAVFSFINPSVSFGELNQYSDISKTPTGYWWLDAVTYSGIVLAMAFSILSIMGAQSRTHKVARHGGLYGGVILLVLMLLMNGGLVSKMDVTSTADLPTLVLAAEIHPLLSLSLTIVMLLIIYNTAVGMLYPFLSRFWKPYSRNYKTALIISAVAGYVLSLVGFVDLVNFFYPILGYLGVLMGIMLTIRWVRNKTSKKQLL</sequence>
<organism evidence="2 3">
    <name type="scientific">Corticicoccus populi</name>
    <dbReference type="NCBI Taxonomy" id="1812821"/>
    <lineage>
        <taxon>Bacteria</taxon>
        <taxon>Bacillati</taxon>
        <taxon>Bacillota</taxon>
        <taxon>Bacilli</taxon>
        <taxon>Bacillales</taxon>
        <taxon>Staphylococcaceae</taxon>
        <taxon>Corticicoccus</taxon>
    </lineage>
</organism>
<accession>A0ABW5X0Q6</accession>
<feature type="transmembrane region" description="Helical" evidence="1">
    <location>
        <begin position="301"/>
        <end position="320"/>
    </location>
</feature>
<proteinExistence type="predicted"/>
<feature type="transmembrane region" description="Helical" evidence="1">
    <location>
        <begin position="12"/>
        <end position="31"/>
    </location>
</feature>